<evidence type="ECO:0000313" key="1">
    <source>
        <dbReference type="EMBL" id="SNS99831.1"/>
    </source>
</evidence>
<gene>
    <name evidence="1" type="ORF">SAMN06296052_1204</name>
</gene>
<name>A0A239J1N4_9BACT</name>
<sequence>MFFCPINLPTTANSAIFKAGAYEKKEYSKAET</sequence>
<organism evidence="1 2">
    <name type="scientific">Pontibacter ummariensis</name>
    <dbReference type="NCBI Taxonomy" id="1610492"/>
    <lineage>
        <taxon>Bacteria</taxon>
        <taxon>Pseudomonadati</taxon>
        <taxon>Bacteroidota</taxon>
        <taxon>Cytophagia</taxon>
        <taxon>Cytophagales</taxon>
        <taxon>Hymenobacteraceae</taxon>
        <taxon>Pontibacter</taxon>
    </lineage>
</organism>
<keyword evidence="2" id="KW-1185">Reference proteome</keyword>
<protein>
    <submittedName>
        <fullName evidence="1">Uncharacterized protein</fullName>
    </submittedName>
</protein>
<accession>A0A239J1N4</accession>
<evidence type="ECO:0000313" key="2">
    <source>
        <dbReference type="Proteomes" id="UP000198432"/>
    </source>
</evidence>
<dbReference type="EMBL" id="FZOQ01000020">
    <property type="protein sequence ID" value="SNS99831.1"/>
    <property type="molecule type" value="Genomic_DNA"/>
</dbReference>
<dbReference type="AlphaFoldDB" id="A0A239J1N4"/>
<proteinExistence type="predicted"/>
<dbReference type="Proteomes" id="UP000198432">
    <property type="component" value="Unassembled WGS sequence"/>
</dbReference>
<reference evidence="2" key="1">
    <citation type="submission" date="2017-06" db="EMBL/GenBank/DDBJ databases">
        <authorList>
            <person name="Varghese N."/>
            <person name="Submissions S."/>
        </authorList>
    </citation>
    <scope>NUCLEOTIDE SEQUENCE [LARGE SCALE GENOMIC DNA]</scope>
    <source>
        <strain evidence="2">NKM1</strain>
    </source>
</reference>